<dbReference type="Proteomes" id="UP000199173">
    <property type="component" value="Unassembled WGS sequence"/>
</dbReference>
<accession>A0AAX2EZL7</accession>
<protein>
    <submittedName>
        <fullName evidence="1">Uncharacterized protein</fullName>
    </submittedName>
</protein>
<reference evidence="3 4" key="1">
    <citation type="submission" date="2016-10" db="EMBL/GenBank/DDBJ databases">
        <authorList>
            <person name="Varghese N."/>
            <person name="Submissions S."/>
        </authorList>
    </citation>
    <scope>NUCLEOTIDE SEQUENCE [LARGE SCALE GENOMIC DNA]</scope>
    <source>
        <strain evidence="2 3">NFIX06</strain>
        <strain evidence="1 4">NFIX08</strain>
    </source>
</reference>
<dbReference type="EMBL" id="FOYJ01000016">
    <property type="protein sequence ID" value="SFR26329.1"/>
    <property type="molecule type" value="Genomic_DNA"/>
</dbReference>
<sequence>MKVLNTHMVSEPTPSELLTSLLLLCQTLQSAADHIRRPHPRATVAEPDETLDPFAQRIQRACLYAARVDRLLAMETSLADTGRQLEAKGLLSVAAGDDYARAALSWLQQISGTHDGERA</sequence>
<keyword evidence="3" id="KW-1185">Reference proteome</keyword>
<dbReference type="EMBL" id="FPAV01000019">
    <property type="protein sequence ID" value="SFU16862.1"/>
    <property type="molecule type" value="Genomic_DNA"/>
</dbReference>
<dbReference type="Proteomes" id="UP000198760">
    <property type="component" value="Unassembled WGS sequence"/>
</dbReference>
<dbReference type="AlphaFoldDB" id="A0AAX2EZL7"/>
<evidence type="ECO:0000313" key="3">
    <source>
        <dbReference type="Proteomes" id="UP000198760"/>
    </source>
</evidence>
<gene>
    <name evidence="2" type="ORF">SAMN03159428_04950</name>
    <name evidence="1" type="ORF">SAMN03159514_04937</name>
</gene>
<organism evidence="1 4">
    <name type="scientific">Kosakonia radicincitans</name>
    <dbReference type="NCBI Taxonomy" id="283686"/>
    <lineage>
        <taxon>Bacteria</taxon>
        <taxon>Pseudomonadati</taxon>
        <taxon>Pseudomonadota</taxon>
        <taxon>Gammaproteobacteria</taxon>
        <taxon>Enterobacterales</taxon>
        <taxon>Enterobacteriaceae</taxon>
        <taxon>Kosakonia</taxon>
    </lineage>
</organism>
<evidence type="ECO:0000313" key="2">
    <source>
        <dbReference type="EMBL" id="SFU16862.1"/>
    </source>
</evidence>
<proteinExistence type="predicted"/>
<evidence type="ECO:0000313" key="4">
    <source>
        <dbReference type="Proteomes" id="UP000199173"/>
    </source>
</evidence>
<name>A0AAX2EZL7_9ENTR</name>
<evidence type="ECO:0000313" key="1">
    <source>
        <dbReference type="EMBL" id="SFR26329.1"/>
    </source>
</evidence>
<comment type="caution">
    <text evidence="1">The sequence shown here is derived from an EMBL/GenBank/DDBJ whole genome shotgun (WGS) entry which is preliminary data.</text>
</comment>